<sequence length="127" mass="13658">MWMGAEDDNSVQVESEQEGNISNLEDGSLGCVSKGKELMMVLEQGASIVLGFYAGVVNAEVIPSSSLVGGSNDFLSGKVILKSVDDSDFALISGQDDETLRVPQAYCLDSDWEGCNLKGWELEDNKM</sequence>
<dbReference type="EMBL" id="CM018046">
    <property type="protein sequence ID" value="KAA8525737.1"/>
    <property type="molecule type" value="Genomic_DNA"/>
</dbReference>
<keyword evidence="2" id="KW-1185">Reference proteome</keyword>
<dbReference type="Proteomes" id="UP000325577">
    <property type="component" value="Linkage Group LG3"/>
</dbReference>
<protein>
    <submittedName>
        <fullName evidence="1">Uncharacterized protein</fullName>
    </submittedName>
</protein>
<organism evidence="1 2">
    <name type="scientific">Nyssa sinensis</name>
    <dbReference type="NCBI Taxonomy" id="561372"/>
    <lineage>
        <taxon>Eukaryota</taxon>
        <taxon>Viridiplantae</taxon>
        <taxon>Streptophyta</taxon>
        <taxon>Embryophyta</taxon>
        <taxon>Tracheophyta</taxon>
        <taxon>Spermatophyta</taxon>
        <taxon>Magnoliopsida</taxon>
        <taxon>eudicotyledons</taxon>
        <taxon>Gunneridae</taxon>
        <taxon>Pentapetalae</taxon>
        <taxon>asterids</taxon>
        <taxon>Cornales</taxon>
        <taxon>Nyssaceae</taxon>
        <taxon>Nyssa</taxon>
    </lineage>
</organism>
<dbReference type="AlphaFoldDB" id="A0A5J5A8M6"/>
<gene>
    <name evidence="1" type="ORF">F0562_007592</name>
</gene>
<name>A0A5J5A8M6_9ASTE</name>
<evidence type="ECO:0000313" key="2">
    <source>
        <dbReference type="Proteomes" id="UP000325577"/>
    </source>
</evidence>
<evidence type="ECO:0000313" key="1">
    <source>
        <dbReference type="EMBL" id="KAA8525737.1"/>
    </source>
</evidence>
<reference evidence="1 2" key="1">
    <citation type="submission" date="2019-09" db="EMBL/GenBank/DDBJ databases">
        <title>A chromosome-level genome assembly of the Chinese tupelo Nyssa sinensis.</title>
        <authorList>
            <person name="Yang X."/>
            <person name="Kang M."/>
            <person name="Yang Y."/>
            <person name="Xiong H."/>
            <person name="Wang M."/>
            <person name="Zhang Z."/>
            <person name="Wang Z."/>
            <person name="Wu H."/>
            <person name="Ma T."/>
            <person name="Liu J."/>
            <person name="Xi Z."/>
        </authorList>
    </citation>
    <scope>NUCLEOTIDE SEQUENCE [LARGE SCALE GENOMIC DNA]</scope>
    <source>
        <strain evidence="1">J267</strain>
        <tissue evidence="1">Leaf</tissue>
    </source>
</reference>
<proteinExistence type="predicted"/>
<accession>A0A5J5A8M6</accession>